<accession>A0ABR6ZY87</accession>
<dbReference type="CDD" id="cd00519">
    <property type="entry name" value="Lipase_3"/>
    <property type="match status" value="1"/>
</dbReference>
<sequence length="280" mass="30892">MQYDPSETALLHPEQQPALLNKDKKWTSHAICAELSRLVYWRFEQGDQSLAALENILAHAQMGKPQLFKNADSSTQAFAVSSADGNTTYLSFRGTQADDMTDLITDIRFFPAEWNGRGKVHSGFLAAFQSIEKELDVWFRQCPANTVWICGHSLGAALATLAAARYPGTRLVNFGSPCVGDAEFAASFTGREVARYVNCADFVTKLPPESSFYQHLQGMRYIDRNGVMPPGMSSTEMEADQDVAATAYTLDYATTPGNVPFRNMADHAPINYVRALLGEL</sequence>
<dbReference type="PANTHER" id="PTHR45856:SF24">
    <property type="entry name" value="FUNGAL LIPASE-LIKE DOMAIN-CONTAINING PROTEIN"/>
    <property type="match status" value="1"/>
</dbReference>
<protein>
    <submittedName>
        <fullName evidence="2">Lipase family protein</fullName>
    </submittedName>
</protein>
<dbReference type="PANTHER" id="PTHR45856">
    <property type="entry name" value="ALPHA/BETA-HYDROLASES SUPERFAMILY PROTEIN"/>
    <property type="match status" value="1"/>
</dbReference>
<feature type="domain" description="Fungal lipase-type" evidence="1">
    <location>
        <begin position="89"/>
        <end position="209"/>
    </location>
</feature>
<gene>
    <name evidence="2" type="ORF">H8L32_25400</name>
</gene>
<evidence type="ECO:0000313" key="2">
    <source>
        <dbReference type="EMBL" id="MBC3920827.1"/>
    </source>
</evidence>
<comment type="caution">
    <text evidence="2">The sequence shown here is derived from an EMBL/GenBank/DDBJ whole genome shotgun (WGS) entry which is preliminary data.</text>
</comment>
<evidence type="ECO:0000259" key="1">
    <source>
        <dbReference type="Pfam" id="PF01764"/>
    </source>
</evidence>
<proteinExistence type="predicted"/>
<dbReference type="InterPro" id="IPR051218">
    <property type="entry name" value="Sec_MonoDiacylglyc_Lipase"/>
</dbReference>
<reference evidence="2 3" key="1">
    <citation type="submission" date="2020-08" db="EMBL/GenBank/DDBJ databases">
        <title>Novel species isolated from subtropical streams in China.</title>
        <authorList>
            <person name="Lu H."/>
        </authorList>
    </citation>
    <scope>NUCLEOTIDE SEQUENCE [LARGE SCALE GENOMIC DNA]</scope>
    <source>
        <strain evidence="2 3">CY18W</strain>
    </source>
</reference>
<evidence type="ECO:0000313" key="3">
    <source>
        <dbReference type="Proteomes" id="UP000650424"/>
    </source>
</evidence>
<dbReference type="EMBL" id="JACOGF010000020">
    <property type="protein sequence ID" value="MBC3920827.1"/>
    <property type="molecule type" value="Genomic_DNA"/>
</dbReference>
<dbReference type="InterPro" id="IPR002921">
    <property type="entry name" value="Fungal_lipase-type"/>
</dbReference>
<dbReference type="SUPFAM" id="SSF53474">
    <property type="entry name" value="alpha/beta-Hydrolases"/>
    <property type="match status" value="1"/>
</dbReference>
<keyword evidence="3" id="KW-1185">Reference proteome</keyword>
<dbReference type="Proteomes" id="UP000650424">
    <property type="component" value="Unassembled WGS sequence"/>
</dbReference>
<name>A0ABR6ZY87_9BURK</name>
<dbReference type="RefSeq" id="WP_186950666.1">
    <property type="nucleotide sequence ID" value="NZ_JACOGF010000020.1"/>
</dbReference>
<dbReference type="InterPro" id="IPR029058">
    <property type="entry name" value="AB_hydrolase_fold"/>
</dbReference>
<dbReference type="Pfam" id="PF01764">
    <property type="entry name" value="Lipase_3"/>
    <property type="match status" value="1"/>
</dbReference>
<dbReference type="Gene3D" id="3.40.50.1820">
    <property type="entry name" value="alpha/beta hydrolase"/>
    <property type="match status" value="1"/>
</dbReference>
<organism evidence="2 3">
    <name type="scientific">Undibacterium hunanense</name>
    <dbReference type="NCBI Taxonomy" id="2762292"/>
    <lineage>
        <taxon>Bacteria</taxon>
        <taxon>Pseudomonadati</taxon>
        <taxon>Pseudomonadota</taxon>
        <taxon>Betaproteobacteria</taxon>
        <taxon>Burkholderiales</taxon>
        <taxon>Oxalobacteraceae</taxon>
        <taxon>Undibacterium</taxon>
    </lineage>
</organism>